<protein>
    <submittedName>
        <fullName evidence="1">Uncharacterized protein</fullName>
    </submittedName>
</protein>
<proteinExistence type="evidence at transcript level"/>
<reference evidence="1" key="2">
    <citation type="submission" date="2012-06" db="EMBL/GenBank/DDBJ databases">
        <authorList>
            <person name="Yu Y."/>
            <person name="Currie J."/>
            <person name="Lomeli R."/>
            <person name="Angelova A."/>
            <person name="Collura K."/>
            <person name="Wissotski M."/>
            <person name="Campos D."/>
            <person name="Kudrna D."/>
            <person name="Golser W."/>
            <person name="Ashely E."/>
            <person name="Descour A."/>
            <person name="Fernandes J."/>
            <person name="Soderlund C."/>
            <person name="Walbot V."/>
        </authorList>
    </citation>
    <scope>NUCLEOTIDE SEQUENCE</scope>
    <source>
        <strain evidence="1">B73</strain>
    </source>
</reference>
<name>C4J3N4_MAIZE</name>
<dbReference type="AlphaFoldDB" id="C4J3N4"/>
<accession>C4J3N4</accession>
<reference evidence="1" key="1">
    <citation type="journal article" date="2009" name="PLoS Genet.">
        <title>Sequencing, mapping, and analysis of 27,455 maize full-length cDNAs.</title>
        <authorList>
            <person name="Soderlund C."/>
            <person name="Descour A."/>
            <person name="Kudrna D."/>
            <person name="Bomhoff M."/>
            <person name="Boyd L."/>
            <person name="Currie J."/>
            <person name="Angelova A."/>
            <person name="Collura K."/>
            <person name="Wissotski M."/>
            <person name="Ashley E."/>
            <person name="Morrow D."/>
            <person name="Fernandes J."/>
            <person name="Walbot V."/>
            <person name="Yu Y."/>
        </authorList>
    </citation>
    <scope>NUCLEOTIDE SEQUENCE</scope>
    <source>
        <strain evidence="1">B73</strain>
    </source>
</reference>
<evidence type="ECO:0000313" key="1">
    <source>
        <dbReference type="EMBL" id="ACR35784.1"/>
    </source>
</evidence>
<sequence length="208" mass="22624">MRLLSCRHQQGLVWEQATSDARNPTTKISTSLRRRTEDGYLDVEQRREEELGAEHLVVAELPDPAGRGVADPLGHVAVAPGLHDAHAAVVALDVGPARRAVPLRLGAADAAGHGEVVVQPREHGVLEHLGGEAVPGPVVVHPAQVVQLEGQVRVRQRVVHLPRHRARHHRGEPVPVHRARRHRLLLMLLEHHAAFLVLYSAPAPGVSS</sequence>
<organism evidence="1">
    <name type="scientific">Zea mays</name>
    <name type="common">Maize</name>
    <dbReference type="NCBI Taxonomy" id="4577"/>
    <lineage>
        <taxon>Eukaryota</taxon>
        <taxon>Viridiplantae</taxon>
        <taxon>Streptophyta</taxon>
        <taxon>Embryophyta</taxon>
        <taxon>Tracheophyta</taxon>
        <taxon>Spermatophyta</taxon>
        <taxon>Magnoliopsida</taxon>
        <taxon>Liliopsida</taxon>
        <taxon>Poales</taxon>
        <taxon>Poaceae</taxon>
        <taxon>PACMAD clade</taxon>
        <taxon>Panicoideae</taxon>
        <taxon>Andropogonodae</taxon>
        <taxon>Andropogoneae</taxon>
        <taxon>Tripsacinae</taxon>
        <taxon>Zea</taxon>
    </lineage>
</organism>
<dbReference type="EMBL" id="BT085431">
    <property type="protein sequence ID" value="ACR35784.1"/>
    <property type="molecule type" value="mRNA"/>
</dbReference>